<organism evidence="1 2">
    <name type="scientific">Mesorhizobium zhangyense</name>
    <dbReference type="NCBI Taxonomy" id="1776730"/>
    <lineage>
        <taxon>Bacteria</taxon>
        <taxon>Pseudomonadati</taxon>
        <taxon>Pseudomonadota</taxon>
        <taxon>Alphaproteobacteria</taxon>
        <taxon>Hyphomicrobiales</taxon>
        <taxon>Phyllobacteriaceae</taxon>
        <taxon>Mesorhizobium</taxon>
    </lineage>
</organism>
<dbReference type="RefSeq" id="WP_165116260.1">
    <property type="nucleotide sequence ID" value="NZ_JAAKZG010000003.1"/>
</dbReference>
<dbReference type="Proteomes" id="UP000481252">
    <property type="component" value="Unassembled WGS sequence"/>
</dbReference>
<name>A0A7C9R6X4_9HYPH</name>
<comment type="caution">
    <text evidence="1">The sequence shown here is derived from an EMBL/GenBank/DDBJ whole genome shotgun (WGS) entry which is preliminary data.</text>
</comment>
<proteinExistence type="predicted"/>
<evidence type="ECO:0000313" key="1">
    <source>
        <dbReference type="EMBL" id="NGN41078.1"/>
    </source>
</evidence>
<protein>
    <submittedName>
        <fullName evidence="1">Uncharacterized protein</fullName>
    </submittedName>
</protein>
<gene>
    <name evidence="1" type="ORF">G6N74_08380</name>
</gene>
<evidence type="ECO:0000313" key="2">
    <source>
        <dbReference type="Proteomes" id="UP000481252"/>
    </source>
</evidence>
<accession>A0A7C9R6X4</accession>
<sequence length="63" mass="7438">MAHTDTVMFRALADLLRAGRTDALCRPVEKRKSQVVSKEEAEKNRLPEREEGFYWAWQYPGLW</sequence>
<keyword evidence="2" id="KW-1185">Reference proteome</keyword>
<dbReference type="EMBL" id="JAAKZG010000003">
    <property type="protein sequence ID" value="NGN41078.1"/>
    <property type="molecule type" value="Genomic_DNA"/>
</dbReference>
<reference evidence="1 2" key="1">
    <citation type="submission" date="2020-02" db="EMBL/GenBank/DDBJ databases">
        <title>Genome sequence of the type strain CGMCC 1.15528 of Mesorhizobium zhangyense.</title>
        <authorList>
            <person name="Gao J."/>
            <person name="Sun J."/>
        </authorList>
    </citation>
    <scope>NUCLEOTIDE SEQUENCE [LARGE SCALE GENOMIC DNA]</scope>
    <source>
        <strain evidence="1 2">CGMCC 1.15528</strain>
    </source>
</reference>
<dbReference type="AlphaFoldDB" id="A0A7C9R6X4"/>